<accession>A0A8S5R319</accession>
<protein>
    <submittedName>
        <fullName evidence="1">Uncharacterized protein</fullName>
    </submittedName>
</protein>
<sequence length="72" mass="8228">MNLTTEELIKLVEEHDSKAVEFEENIVRYTGLNHSELEEYNTSSIIVLLGLIKLNQATVDEILESCVNNLHK</sequence>
<reference evidence="1" key="1">
    <citation type="journal article" date="2021" name="Proc. Natl. Acad. Sci. U.S.A.">
        <title>A Catalog of Tens of Thousands of Viruses from Human Metagenomes Reveals Hidden Associations with Chronic Diseases.</title>
        <authorList>
            <person name="Tisza M.J."/>
            <person name="Buck C.B."/>
        </authorList>
    </citation>
    <scope>NUCLEOTIDE SEQUENCE</scope>
    <source>
        <strain evidence="1">Ctu8P6</strain>
    </source>
</reference>
<organism evidence="1">
    <name type="scientific">Siphoviridae sp. ctu8P6</name>
    <dbReference type="NCBI Taxonomy" id="2827282"/>
    <lineage>
        <taxon>Viruses</taxon>
        <taxon>Duplodnaviria</taxon>
        <taxon>Heunggongvirae</taxon>
        <taxon>Uroviricota</taxon>
        <taxon>Caudoviricetes</taxon>
    </lineage>
</organism>
<proteinExistence type="predicted"/>
<evidence type="ECO:0000313" key="1">
    <source>
        <dbReference type="EMBL" id="DAE25886.1"/>
    </source>
</evidence>
<name>A0A8S5R319_9CAUD</name>
<dbReference type="EMBL" id="BK015803">
    <property type="protein sequence ID" value="DAE25886.1"/>
    <property type="molecule type" value="Genomic_DNA"/>
</dbReference>